<dbReference type="EMBL" id="CM044706">
    <property type="protein sequence ID" value="KAI5660055.1"/>
    <property type="molecule type" value="Genomic_DNA"/>
</dbReference>
<gene>
    <name evidence="1" type="ORF">M9H77_28848</name>
</gene>
<reference evidence="2" key="1">
    <citation type="journal article" date="2023" name="Nat. Plants">
        <title>Single-cell RNA sequencing provides a high-resolution roadmap for understanding the multicellular compartmentation of specialized metabolism.</title>
        <authorList>
            <person name="Sun S."/>
            <person name="Shen X."/>
            <person name="Li Y."/>
            <person name="Li Y."/>
            <person name="Wang S."/>
            <person name="Li R."/>
            <person name="Zhang H."/>
            <person name="Shen G."/>
            <person name="Guo B."/>
            <person name="Wei J."/>
            <person name="Xu J."/>
            <person name="St-Pierre B."/>
            <person name="Chen S."/>
            <person name="Sun C."/>
        </authorList>
    </citation>
    <scope>NUCLEOTIDE SEQUENCE [LARGE SCALE GENOMIC DNA]</scope>
</reference>
<evidence type="ECO:0000313" key="2">
    <source>
        <dbReference type="Proteomes" id="UP001060085"/>
    </source>
</evidence>
<protein>
    <submittedName>
        <fullName evidence="1">Uncharacterized protein</fullName>
    </submittedName>
</protein>
<proteinExistence type="predicted"/>
<evidence type="ECO:0000313" key="1">
    <source>
        <dbReference type="EMBL" id="KAI5660055.1"/>
    </source>
</evidence>
<organism evidence="1 2">
    <name type="scientific">Catharanthus roseus</name>
    <name type="common">Madagascar periwinkle</name>
    <name type="synonym">Vinca rosea</name>
    <dbReference type="NCBI Taxonomy" id="4058"/>
    <lineage>
        <taxon>Eukaryota</taxon>
        <taxon>Viridiplantae</taxon>
        <taxon>Streptophyta</taxon>
        <taxon>Embryophyta</taxon>
        <taxon>Tracheophyta</taxon>
        <taxon>Spermatophyta</taxon>
        <taxon>Magnoliopsida</taxon>
        <taxon>eudicotyledons</taxon>
        <taxon>Gunneridae</taxon>
        <taxon>Pentapetalae</taxon>
        <taxon>asterids</taxon>
        <taxon>lamiids</taxon>
        <taxon>Gentianales</taxon>
        <taxon>Apocynaceae</taxon>
        <taxon>Rauvolfioideae</taxon>
        <taxon>Vinceae</taxon>
        <taxon>Catharanthinae</taxon>
        <taxon>Catharanthus</taxon>
    </lineage>
</organism>
<dbReference type="Proteomes" id="UP001060085">
    <property type="component" value="Linkage Group LG06"/>
</dbReference>
<name>A0ACC0AGS1_CATRO</name>
<sequence length="266" mass="28743">MNKLDSFTFVPSYWESIKCKENYRLLKNIKPLKCLVTFAGPNERSPILLQARTKNGVNMVRLGGRRGYDDLGPVTDGTDRVHGCTVADSSRGTRGRHSTSDLSATPTSLAPGFHHGIGALGTHGYSHANFSVSSSEPYIGKPVDRVCEGDRGFEGDRGLGEEHDRVRSLHMEGEADEGGDDDGDRGSWFIEVPIALHGTHRVDLTDAQVHSLASGTGIWGRHHVLMQRSLVGTGVDISVLSHVCTRGQTGFLSLQAIHPAVSHVGL</sequence>
<comment type="caution">
    <text evidence="1">The sequence shown here is derived from an EMBL/GenBank/DDBJ whole genome shotgun (WGS) entry which is preliminary data.</text>
</comment>
<keyword evidence="2" id="KW-1185">Reference proteome</keyword>
<accession>A0ACC0AGS1</accession>